<comment type="subcellular location">
    <subcellularLocation>
        <location evidence="1">Secreted</location>
    </subcellularLocation>
</comment>
<dbReference type="EMBL" id="CP002819">
    <property type="protein sequence ID" value="AEG68104.1"/>
    <property type="molecule type" value="Genomic_DNA"/>
</dbReference>
<proteinExistence type="predicted"/>
<organism evidence="4 5">
    <name type="scientific">Ralstonia solanacearum (strain Po82)</name>
    <dbReference type="NCBI Taxonomy" id="1031711"/>
    <lineage>
        <taxon>Bacteria</taxon>
        <taxon>Pseudomonadati</taxon>
        <taxon>Pseudomonadota</taxon>
        <taxon>Betaproteobacteria</taxon>
        <taxon>Burkholderiales</taxon>
        <taxon>Burkholderiaceae</taxon>
        <taxon>Ralstonia</taxon>
        <taxon>Ralstonia solanacearum species complex</taxon>
    </lineage>
</organism>
<accession>F6FYM1</accession>
<dbReference type="Pfam" id="PF00353">
    <property type="entry name" value="HemolysinCabind"/>
    <property type="match status" value="9"/>
</dbReference>
<dbReference type="HOGENOM" id="CLU_297162_0_0_4"/>
<evidence type="ECO:0000313" key="5">
    <source>
        <dbReference type="Proteomes" id="UP000007953"/>
    </source>
</evidence>
<gene>
    <name evidence="4" type="ordered locus">RSPO_c00802</name>
</gene>
<feature type="region of interest" description="Disordered" evidence="3">
    <location>
        <begin position="425"/>
        <end position="472"/>
    </location>
</feature>
<keyword evidence="4" id="KW-0482">Metalloprotease</keyword>
<dbReference type="SUPFAM" id="SSF51120">
    <property type="entry name" value="beta-Roll"/>
    <property type="match status" value="4"/>
</dbReference>
<keyword evidence="4" id="KW-0378">Hydrolase</keyword>
<keyword evidence="2" id="KW-0964">Secreted</keyword>
<dbReference type="Gene3D" id="3.90.930.1">
    <property type="match status" value="2"/>
</dbReference>
<dbReference type="AlphaFoldDB" id="F6FYM1"/>
<dbReference type="eggNOG" id="COG2931">
    <property type="taxonomic scope" value="Bacteria"/>
</dbReference>
<dbReference type="PATRIC" id="fig|1031711.3.peg.783"/>
<dbReference type="Gene3D" id="2.150.10.10">
    <property type="entry name" value="Serralysin-like metalloprotease, C-terminal"/>
    <property type="match status" value="1"/>
</dbReference>
<evidence type="ECO:0000256" key="2">
    <source>
        <dbReference type="ARBA" id="ARBA00022525"/>
    </source>
</evidence>
<dbReference type="GO" id="GO:0006508">
    <property type="term" value="P:proteolysis"/>
    <property type="evidence" value="ECO:0007669"/>
    <property type="project" value="UniProtKB-KW"/>
</dbReference>
<dbReference type="PANTHER" id="PTHR38340">
    <property type="entry name" value="S-LAYER PROTEIN"/>
    <property type="match status" value="1"/>
</dbReference>
<keyword evidence="4" id="KW-0645">Protease</keyword>
<name>F6FYM1_RALS8</name>
<dbReference type="InterPro" id="IPR001343">
    <property type="entry name" value="Hemolysn_Ca-bd"/>
</dbReference>
<evidence type="ECO:0000256" key="3">
    <source>
        <dbReference type="SAM" id="MobiDB-lite"/>
    </source>
</evidence>
<dbReference type="InterPro" id="IPR050557">
    <property type="entry name" value="RTX_toxin/Mannuronan_C5-epim"/>
</dbReference>
<reference evidence="4 5" key="1">
    <citation type="journal article" date="2011" name="J. Bacteriol.">
        <title>Complete genome sequence of the plant pathogen Ralstonia solanacearum strain Po82.</title>
        <authorList>
            <person name="Xu J."/>
            <person name="Zheng H.J."/>
            <person name="Liu L."/>
            <person name="Pan Z.C."/>
            <person name="Prior P."/>
            <person name="Tang B."/>
            <person name="Xu J.S."/>
            <person name="Zhang H."/>
            <person name="Tian Q."/>
            <person name="Zhang L.Q."/>
            <person name="Feng J."/>
        </authorList>
    </citation>
    <scope>NUCLEOTIDE SEQUENCE [LARGE SCALE GENOMIC DNA]</scope>
    <source>
        <strain evidence="4 5">Po82</strain>
    </source>
</reference>
<dbReference type="GO" id="GO:0008237">
    <property type="term" value="F:metallopeptidase activity"/>
    <property type="evidence" value="ECO:0007669"/>
    <property type="project" value="UniProtKB-KW"/>
</dbReference>
<sequence length="1014" mass="102440">MYYYDGVGDVQNLGGWAGSGPVVAVSGLDAAINFANGNATTDVTYSDGGYDHYTTYHGLIVSEEWSDGHGSYGTLTTTYPAGQSPIGSQAVITRTTTNAAGYTTVTVSGKNDVTTRYYPDGTVAEVSRSEPSTMGLQADMLRDLAGNVLSSTYTDPTSANATPTVQTISTDAVGDTITTLYTYRAVDYSYVPSTATSTWTTQDGTHVSATFDLSTGAGTETINYVDGTYSVVSNNASASGGYFARNYDASGTLVSDVWQDGQGSNGIDTIQASGVIDSTATYHLAQGVTETASTTTQADGSYVRTWTKTDGSTGTDTHNADGTGSGTVQYANGTSSTYTSTEQGVVTTLDYDASGNQVDYAVAATDSAGNWLQTTYDLNGVRLRDQWTHADGTTGSDVFNADGSVETKTSLTDASGVTTITDTITQPDGSFQRTWNKSDGSSGTDIRNADGSMSGISDSPTGGHGTYTDDGHGDVSHTVTATADSQVLVGASVGVNILQAGAAYSNVTLQGGPGSDIFVLNAAAGSQDVAALGDGSNVVYGQDGNDEVDLGAGNNTINLGNGSNYIGSTQLSNAGNGNNAIYLGDGQNTVWLGDGDNVLGVGTGLDSIHVGNGKNKIWGGSGNNQINVGDGNDTIGLGSGNNIVKTGNGASSVSVGDGMNQIWLGGGANTVSAGAGANIIRGGNGDNAAYAGNGDNDVEFGGGNNTVGLGTGNNIVILGGGSNTIYAGHGTGSNTIFVGDGANTVTVADGANYINAGSGADHVYGGSGDNTIWLGNGVDTVNLGDGDNSIHIRDGDSAVYVGNGNNQITLGRGNDVVSAGNGSNTLTTGDGNSTIWMGAGNNQIQVGNGNNTVGIGGAVGSTNTIQVGDGNNTIVVAAGTNTIRVGNGTDAVQTGNGVNTIQLGSGQVTLTNYGGQDTVTFASSVQDDQLWFAQDGNDLLVTVDGTSSNLRLTDWFNGATHATLVAGDGHQLIDSQVASLVQSMSQFSPPAVGQTTLPQAQQDSLTPVIAASWR</sequence>
<dbReference type="Gene3D" id="2.160.20.160">
    <property type="match status" value="1"/>
</dbReference>
<feature type="compositionally biased region" description="Polar residues" evidence="3">
    <location>
        <begin position="425"/>
        <end position="445"/>
    </location>
</feature>
<evidence type="ECO:0000313" key="4">
    <source>
        <dbReference type="EMBL" id="AEG68104.1"/>
    </source>
</evidence>
<evidence type="ECO:0000256" key="1">
    <source>
        <dbReference type="ARBA" id="ARBA00004613"/>
    </source>
</evidence>
<dbReference type="PANTHER" id="PTHR38340:SF1">
    <property type="entry name" value="S-LAYER PROTEIN"/>
    <property type="match status" value="1"/>
</dbReference>
<dbReference type="GO" id="GO:0005576">
    <property type="term" value="C:extracellular region"/>
    <property type="evidence" value="ECO:0007669"/>
    <property type="project" value="UniProtKB-SubCell"/>
</dbReference>
<protein>
    <submittedName>
        <fullName evidence="4">Putative metalloprotease, Hemolysin-type calcium-binding region (RtxA)</fullName>
    </submittedName>
</protein>
<dbReference type="Proteomes" id="UP000007953">
    <property type="component" value="Chromosome"/>
</dbReference>
<dbReference type="GO" id="GO:0005509">
    <property type="term" value="F:calcium ion binding"/>
    <property type="evidence" value="ECO:0007669"/>
    <property type="project" value="InterPro"/>
</dbReference>
<dbReference type="InterPro" id="IPR011049">
    <property type="entry name" value="Serralysin-like_metalloprot_C"/>
</dbReference>
<dbReference type="KEGG" id="rsn:RSPO_c00802"/>